<dbReference type="RefSeq" id="WP_250603741.1">
    <property type="nucleotide sequence ID" value="NZ_JAMOKX010000002.1"/>
</dbReference>
<dbReference type="InterPro" id="IPR015422">
    <property type="entry name" value="PyrdxlP-dep_Trfase_small"/>
</dbReference>
<dbReference type="Pfam" id="PF01041">
    <property type="entry name" value="DegT_DnrJ_EryC1"/>
    <property type="match status" value="1"/>
</dbReference>
<dbReference type="EMBL" id="JAMOKX010000002">
    <property type="protein sequence ID" value="MCL9819140.1"/>
    <property type="molecule type" value="Genomic_DNA"/>
</dbReference>
<dbReference type="InterPro" id="IPR015424">
    <property type="entry name" value="PyrdxlP-dep_Trfase"/>
</dbReference>
<dbReference type="Gene3D" id="3.40.640.10">
    <property type="entry name" value="Type I PLP-dependent aspartate aminotransferase-like (Major domain)"/>
    <property type="match status" value="1"/>
</dbReference>
<dbReference type="SUPFAM" id="SSF53383">
    <property type="entry name" value="PLP-dependent transferases"/>
    <property type="match status" value="1"/>
</dbReference>
<keyword evidence="2" id="KW-0663">Pyridoxal phosphate</keyword>
<keyword evidence="3" id="KW-0808">Transferase</keyword>
<reference evidence="3" key="1">
    <citation type="submission" date="2022-06" db="EMBL/GenBank/DDBJ databases">
        <title>Helicobacter colisuis sp. nov.</title>
        <authorList>
            <person name="Papic B."/>
            <person name="Gruntar I."/>
        </authorList>
    </citation>
    <scope>NUCLEOTIDE SEQUENCE</scope>
    <source>
        <strain evidence="3">11154-15</strain>
    </source>
</reference>
<accession>A0ABT0TT88</accession>
<dbReference type="Proteomes" id="UP001057522">
    <property type="component" value="Unassembled WGS sequence"/>
</dbReference>
<name>A0ABT0TT88_9HELI</name>
<gene>
    <name evidence="3" type="ORF">NCR95_02990</name>
</gene>
<comment type="similarity">
    <text evidence="1 2">Belongs to the DegT/DnrJ/EryC1 family.</text>
</comment>
<evidence type="ECO:0000256" key="1">
    <source>
        <dbReference type="ARBA" id="ARBA00037999"/>
    </source>
</evidence>
<organism evidence="3 4">
    <name type="scientific">Helicobacter colisuis</name>
    <dbReference type="NCBI Taxonomy" id="2949739"/>
    <lineage>
        <taxon>Bacteria</taxon>
        <taxon>Pseudomonadati</taxon>
        <taxon>Campylobacterota</taxon>
        <taxon>Epsilonproteobacteria</taxon>
        <taxon>Campylobacterales</taxon>
        <taxon>Helicobacteraceae</taxon>
        <taxon>Helicobacter</taxon>
    </lineage>
</organism>
<protein>
    <submittedName>
        <fullName evidence="3">DegT/DnrJ/EryC1/StrS family aminotransferase</fullName>
    </submittedName>
</protein>
<dbReference type="PANTHER" id="PTHR30244:SF34">
    <property type="entry name" value="DTDP-4-AMINO-4,6-DIDEOXYGALACTOSE TRANSAMINASE"/>
    <property type="match status" value="1"/>
</dbReference>
<dbReference type="PIRSF" id="PIRSF000390">
    <property type="entry name" value="PLP_StrS"/>
    <property type="match status" value="1"/>
</dbReference>
<comment type="caution">
    <text evidence="3">The sequence shown here is derived from an EMBL/GenBank/DDBJ whole genome shotgun (WGS) entry which is preliminary data.</text>
</comment>
<dbReference type="CDD" id="cd00616">
    <property type="entry name" value="AHBA_syn"/>
    <property type="match status" value="1"/>
</dbReference>
<proteinExistence type="inferred from homology"/>
<keyword evidence="3" id="KW-0032">Aminotransferase</keyword>
<evidence type="ECO:0000313" key="4">
    <source>
        <dbReference type="Proteomes" id="UP001057522"/>
    </source>
</evidence>
<keyword evidence="4" id="KW-1185">Reference proteome</keyword>
<dbReference type="GO" id="GO:0008483">
    <property type="term" value="F:transaminase activity"/>
    <property type="evidence" value="ECO:0007669"/>
    <property type="project" value="UniProtKB-KW"/>
</dbReference>
<evidence type="ECO:0000256" key="2">
    <source>
        <dbReference type="RuleBase" id="RU004508"/>
    </source>
</evidence>
<sequence>MERIKWWNIELGAEEQEAVSNAIANRNIGQGEITEKFEKAIANFLNVPYAVAVPNGTQALSLAYMALGLKEGDEVIISNRTFVATAHAAMILGAKVRVVDVKENQTIDENLIEDKITNKTKLVVPVHMNGVASNMDKILEIAKKYNLQVIEDACQAFGSKDSKGRYLGTIGRFGCFSLGVAKLLTTGQGGIVTAHNQEDYNLLRRIRNQGVFDVRQERNYGIRAYNFKFNDIQAAIGLVQLKKINQKITHSRELYCGYRDMLQDKINFLNVDIENGEVPIRFIVMTKNNKDLKKYLEAMGIESSFESPSLNCCSHLGIIGKYPKSDIFDQQMLILPSGPNQNLNNIERVSNVLYQWLEEKK</sequence>
<dbReference type="InterPro" id="IPR000653">
    <property type="entry name" value="DegT/StrS_aminotransferase"/>
</dbReference>
<evidence type="ECO:0000313" key="3">
    <source>
        <dbReference type="EMBL" id="MCL9819140.1"/>
    </source>
</evidence>
<dbReference type="InterPro" id="IPR015421">
    <property type="entry name" value="PyrdxlP-dep_Trfase_major"/>
</dbReference>
<dbReference type="Gene3D" id="3.90.1150.10">
    <property type="entry name" value="Aspartate Aminotransferase, domain 1"/>
    <property type="match status" value="1"/>
</dbReference>
<dbReference type="PANTHER" id="PTHR30244">
    <property type="entry name" value="TRANSAMINASE"/>
    <property type="match status" value="1"/>
</dbReference>